<keyword evidence="1" id="KW-0436">Ligase</keyword>
<dbReference type="Pfam" id="PF13549">
    <property type="entry name" value="ATP-grasp_5"/>
    <property type="match status" value="1"/>
</dbReference>
<comment type="similarity">
    <text evidence="4">In the N-terminal section; belongs to the acetate CoA ligase alpha subunit family.</text>
</comment>
<keyword evidence="3 5" id="KW-0067">ATP-binding</keyword>
<sequence length="751" mass="79627">MDPRPAVARVTAPARDLSSIFAPRSVAVIGASRDPGKVGHAIFRNVLEDFQGVVYPVNPHAQAIRGVRSYPSVQEIPDPLDLAIIIVPAASVRAVLDECGRKGVRGVVVISAGFRESGPQGRHRESEVVAAVQQYGFALIGPNCLGVLNTDPAVRLNATFARAMPAAGSIAFLSQSGALTTAVLDYARARGIGFSKLVSLGNKADVTELDLLAALRDDPRTDVILLYLEELADGQRFIGLCREITGEIAQPKPILAVKSGRTPAGARAVSSHTGSLAGSDEVYDAVFLQSGVLRVDSVEELFHYAVAFANQPLPSGRRVAIVTNAGGPGIMAADAAVRQGLELAAFAEGTKQALRLSLPAEAAIDNPVDVVGDAQHDRYQAALRAVLRDPGADGAIVVLTPQAVTDIEQIARVVAEEARGAPRHPAQGSALHHAAQGSGRKPVLASFMGLVDVSAGVRVLEEARIPHYGFPEDAVRAFAAMTRYAEWVHRPRTEVRQFSVDRAAASDVLRRSPRGVFVRETMALRLIEAYGFPMAPWAEASSAEEAVIRASAIGFPVAIKVLSPQIVHKVDVGGIRLDLTAPSEVRAAYEEMMADIARRLPGAAVEGVLVQKMVPGVETILGINRDPQFGPILMFGLGGIYVEVFRDVTFRLAPIRELGAQRMVESIKAGQILRGVRGRPPADVEALLECIERLSQLAVEIPEIAELDINPLMVLPAGQGAAVVDARLRLLEEGVRGQGSGAGKNTGTADT</sequence>
<evidence type="ECO:0000256" key="2">
    <source>
        <dbReference type="ARBA" id="ARBA00022741"/>
    </source>
</evidence>
<name>A0A537LHN9_9BACT</name>
<dbReference type="Pfam" id="PF19045">
    <property type="entry name" value="Ligase_CoA_2"/>
    <property type="match status" value="1"/>
</dbReference>
<comment type="caution">
    <text evidence="7">The sequence shown here is derived from an EMBL/GenBank/DDBJ whole genome shotgun (WGS) entry which is preliminary data.</text>
</comment>
<dbReference type="GO" id="GO:0043758">
    <property type="term" value="F:acetate-CoA ligase (ADP-forming) activity"/>
    <property type="evidence" value="ECO:0007669"/>
    <property type="project" value="InterPro"/>
</dbReference>
<evidence type="ECO:0000313" key="7">
    <source>
        <dbReference type="EMBL" id="TMJ07217.1"/>
    </source>
</evidence>
<dbReference type="InterPro" id="IPR003781">
    <property type="entry name" value="CoA-bd"/>
</dbReference>
<dbReference type="InterPro" id="IPR016102">
    <property type="entry name" value="Succinyl-CoA_synth-like"/>
</dbReference>
<dbReference type="SUPFAM" id="SSF51735">
    <property type="entry name" value="NAD(P)-binding Rossmann-fold domains"/>
    <property type="match status" value="1"/>
</dbReference>
<dbReference type="InterPro" id="IPR043938">
    <property type="entry name" value="Ligase_CoA_dom"/>
</dbReference>
<keyword evidence="2 5" id="KW-0547">Nucleotide-binding</keyword>
<dbReference type="PROSITE" id="PS50975">
    <property type="entry name" value="ATP_GRASP"/>
    <property type="match status" value="1"/>
</dbReference>
<dbReference type="SUPFAM" id="SSF56059">
    <property type="entry name" value="Glutathione synthetase ATP-binding domain-like"/>
    <property type="match status" value="1"/>
</dbReference>
<dbReference type="InterPro" id="IPR032875">
    <property type="entry name" value="Succ_CoA_lig_flav_dom"/>
</dbReference>
<evidence type="ECO:0000256" key="1">
    <source>
        <dbReference type="ARBA" id="ARBA00022598"/>
    </source>
</evidence>
<dbReference type="GO" id="GO:0046872">
    <property type="term" value="F:metal ion binding"/>
    <property type="evidence" value="ECO:0007669"/>
    <property type="project" value="InterPro"/>
</dbReference>
<dbReference type="Gene3D" id="3.30.470.20">
    <property type="entry name" value="ATP-grasp fold, B domain"/>
    <property type="match status" value="1"/>
</dbReference>
<dbReference type="PANTHER" id="PTHR43334">
    <property type="entry name" value="ACETATE--COA LIGASE [ADP-FORMING]"/>
    <property type="match status" value="1"/>
</dbReference>
<accession>A0A537LHN9</accession>
<dbReference type="SUPFAM" id="SSF52210">
    <property type="entry name" value="Succinyl-CoA synthetase domains"/>
    <property type="match status" value="2"/>
</dbReference>
<dbReference type="InterPro" id="IPR013815">
    <property type="entry name" value="ATP_grasp_subdomain_1"/>
</dbReference>
<evidence type="ECO:0000313" key="8">
    <source>
        <dbReference type="Proteomes" id="UP000318661"/>
    </source>
</evidence>
<reference evidence="7 8" key="1">
    <citation type="journal article" date="2019" name="Nat. Microbiol.">
        <title>Mediterranean grassland soil C-N compound turnover is dependent on rainfall and depth, and is mediated by genomically divergent microorganisms.</title>
        <authorList>
            <person name="Diamond S."/>
            <person name="Andeer P.F."/>
            <person name="Li Z."/>
            <person name="Crits-Christoph A."/>
            <person name="Burstein D."/>
            <person name="Anantharaman K."/>
            <person name="Lane K.R."/>
            <person name="Thomas B.C."/>
            <person name="Pan C."/>
            <person name="Northen T.R."/>
            <person name="Banfield J.F."/>
        </authorList>
    </citation>
    <scope>NUCLEOTIDE SEQUENCE [LARGE SCALE GENOMIC DNA]</scope>
    <source>
        <strain evidence="7">NP_2</strain>
    </source>
</reference>
<dbReference type="InterPro" id="IPR036291">
    <property type="entry name" value="NAD(P)-bd_dom_sf"/>
</dbReference>
<dbReference type="Pfam" id="PF13380">
    <property type="entry name" value="CoA_binding_2"/>
    <property type="match status" value="1"/>
</dbReference>
<organism evidence="7 8">
    <name type="scientific">Candidatus Segetimicrobium genomatis</name>
    <dbReference type="NCBI Taxonomy" id="2569760"/>
    <lineage>
        <taxon>Bacteria</taxon>
        <taxon>Bacillati</taxon>
        <taxon>Candidatus Sysuimicrobiota</taxon>
        <taxon>Candidatus Sysuimicrobiia</taxon>
        <taxon>Candidatus Sysuimicrobiales</taxon>
        <taxon>Candidatus Segetimicrobiaceae</taxon>
        <taxon>Candidatus Segetimicrobium</taxon>
    </lineage>
</organism>
<evidence type="ECO:0000259" key="6">
    <source>
        <dbReference type="PROSITE" id="PS50975"/>
    </source>
</evidence>
<dbReference type="Pfam" id="PF13607">
    <property type="entry name" value="Succ_CoA_lig"/>
    <property type="match status" value="1"/>
</dbReference>
<dbReference type="GO" id="GO:0005524">
    <property type="term" value="F:ATP binding"/>
    <property type="evidence" value="ECO:0007669"/>
    <property type="project" value="UniProtKB-UniRule"/>
</dbReference>
<dbReference type="AlphaFoldDB" id="A0A537LHN9"/>
<protein>
    <submittedName>
        <fullName evidence="7">CoA-binding protein</fullName>
    </submittedName>
</protein>
<dbReference type="InterPro" id="IPR051538">
    <property type="entry name" value="Acyl-CoA_Synth/Transferase"/>
</dbReference>
<dbReference type="PANTHER" id="PTHR43334:SF1">
    <property type="entry name" value="3-HYDROXYPROPIONATE--COA LIGASE [ADP-FORMING]"/>
    <property type="match status" value="1"/>
</dbReference>
<feature type="domain" description="ATP-grasp" evidence="6">
    <location>
        <begin position="524"/>
        <end position="560"/>
    </location>
</feature>
<dbReference type="FunFam" id="3.30.1490.20:FF:000020">
    <property type="entry name" value="Protein lysine acetyltransferase"/>
    <property type="match status" value="1"/>
</dbReference>
<dbReference type="Gene3D" id="3.40.50.720">
    <property type="entry name" value="NAD(P)-binding Rossmann-like Domain"/>
    <property type="match status" value="1"/>
</dbReference>
<dbReference type="Gene3D" id="3.30.1490.20">
    <property type="entry name" value="ATP-grasp fold, A domain"/>
    <property type="match status" value="1"/>
</dbReference>
<gene>
    <name evidence="7" type="ORF">E6G99_07445</name>
</gene>
<dbReference type="Proteomes" id="UP000318661">
    <property type="component" value="Unassembled WGS sequence"/>
</dbReference>
<dbReference type="InterPro" id="IPR011761">
    <property type="entry name" value="ATP-grasp"/>
</dbReference>
<proteinExistence type="inferred from homology"/>
<evidence type="ECO:0000256" key="4">
    <source>
        <dbReference type="ARBA" id="ARBA00060888"/>
    </source>
</evidence>
<dbReference type="SMART" id="SM00881">
    <property type="entry name" value="CoA_binding"/>
    <property type="match status" value="1"/>
</dbReference>
<evidence type="ECO:0000256" key="3">
    <source>
        <dbReference type="ARBA" id="ARBA00022840"/>
    </source>
</evidence>
<dbReference type="EMBL" id="VBAJ01000190">
    <property type="protein sequence ID" value="TMJ07217.1"/>
    <property type="molecule type" value="Genomic_DNA"/>
</dbReference>
<dbReference type="Gene3D" id="3.40.50.261">
    <property type="entry name" value="Succinyl-CoA synthetase domains"/>
    <property type="match status" value="2"/>
</dbReference>
<evidence type="ECO:0000256" key="5">
    <source>
        <dbReference type="PROSITE-ProRule" id="PRU00409"/>
    </source>
</evidence>